<gene>
    <name evidence="2" type="ORF">HUW48_20275</name>
</gene>
<proteinExistence type="predicted"/>
<feature type="domain" description="DUF2268" evidence="1">
    <location>
        <begin position="44"/>
        <end position="174"/>
    </location>
</feature>
<evidence type="ECO:0000313" key="3">
    <source>
        <dbReference type="Proteomes" id="UP000514509"/>
    </source>
</evidence>
<dbReference type="Proteomes" id="UP000514509">
    <property type="component" value="Chromosome"/>
</dbReference>
<organism evidence="2 3">
    <name type="scientific">Adhaeribacter radiodurans</name>
    <dbReference type="NCBI Taxonomy" id="2745197"/>
    <lineage>
        <taxon>Bacteria</taxon>
        <taxon>Pseudomonadati</taxon>
        <taxon>Bacteroidota</taxon>
        <taxon>Cytophagia</taxon>
        <taxon>Cytophagales</taxon>
        <taxon>Hymenobacteraceae</taxon>
        <taxon>Adhaeribacter</taxon>
    </lineage>
</organism>
<evidence type="ECO:0000313" key="2">
    <source>
        <dbReference type="EMBL" id="QMU31637.1"/>
    </source>
</evidence>
<keyword evidence="3" id="KW-1185">Reference proteome</keyword>
<dbReference type="KEGG" id="add:HUW48_20275"/>
<dbReference type="EMBL" id="CP055153">
    <property type="protein sequence ID" value="QMU31637.1"/>
    <property type="molecule type" value="Genomic_DNA"/>
</dbReference>
<evidence type="ECO:0000259" key="1">
    <source>
        <dbReference type="Pfam" id="PF10026"/>
    </source>
</evidence>
<name>A0A7L7LG38_9BACT</name>
<sequence>MLIPSLWAAKEISERTQPSAKLKEWYPTVSFPPVYFVIGAFNSGGTSSANGLIIGAEKQGNLNGLPSLVAHELIHFQQTFPQRATSLLEQSILEGSADFMSELVSGQSPNVEAHKYGNAHQDELCREFVQVMHQFEDTDWLYSVSGKDKRPNDLGYWMGYQITKAYFDKTPNKKQAVKEILNIKDYTSFLNKSGYLQKYL</sequence>
<dbReference type="InterPro" id="IPR018728">
    <property type="entry name" value="DUF2268"/>
</dbReference>
<reference evidence="2 3" key="1">
    <citation type="submission" date="2020-08" db="EMBL/GenBank/DDBJ databases">
        <title>Adhaeribacter dokdonensis sp. nov., isolated from the rhizosphere of Elymus tsukushiensis, a plant native to the Dokdo Islands, Republic of Korea.</title>
        <authorList>
            <person name="Ghim S.Y."/>
        </authorList>
    </citation>
    <scope>NUCLEOTIDE SEQUENCE [LARGE SCALE GENOMIC DNA]</scope>
    <source>
        <strain evidence="2 3">KUDC8001</strain>
    </source>
</reference>
<protein>
    <recommendedName>
        <fullName evidence="1">DUF2268 domain-containing protein</fullName>
    </recommendedName>
</protein>
<dbReference type="AlphaFoldDB" id="A0A7L7LG38"/>
<accession>A0A7L7LG38</accession>
<dbReference type="Pfam" id="PF10026">
    <property type="entry name" value="DUF2268"/>
    <property type="match status" value="1"/>
</dbReference>
<dbReference type="RefSeq" id="WP_182416460.1">
    <property type="nucleotide sequence ID" value="NZ_CP055153.1"/>
</dbReference>